<protein>
    <submittedName>
        <fullName evidence="11">Manganese transport system membrane protein MntB</fullName>
    </submittedName>
</protein>
<dbReference type="Gene3D" id="1.10.3470.10">
    <property type="entry name" value="ABC transporter involved in vitamin B12 uptake, BtuC"/>
    <property type="match status" value="1"/>
</dbReference>
<dbReference type="InterPro" id="IPR001367">
    <property type="entry name" value="Fe_dep_repressor"/>
</dbReference>
<keyword evidence="6 9" id="KW-1133">Transmembrane helix</keyword>
<dbReference type="AlphaFoldDB" id="A0A518C010"/>
<feature type="transmembrane region" description="Helical" evidence="9">
    <location>
        <begin position="155"/>
        <end position="180"/>
    </location>
</feature>
<name>A0A518C010_9BACT</name>
<dbReference type="GO" id="GO:0046983">
    <property type="term" value="F:protein dimerization activity"/>
    <property type="evidence" value="ECO:0007669"/>
    <property type="project" value="InterPro"/>
</dbReference>
<evidence type="ECO:0000256" key="3">
    <source>
        <dbReference type="ARBA" id="ARBA00022448"/>
    </source>
</evidence>
<comment type="similarity">
    <text evidence="2 8">Belongs to the ABC-3 integral membrane protein family.</text>
</comment>
<dbReference type="GO" id="GO:0071281">
    <property type="term" value="P:cellular response to iron ion"/>
    <property type="evidence" value="ECO:0007669"/>
    <property type="project" value="UniProtKB-ARBA"/>
</dbReference>
<dbReference type="CDD" id="cd06550">
    <property type="entry name" value="TM_ABC_iron-siderophores_like"/>
    <property type="match status" value="1"/>
</dbReference>
<evidence type="ECO:0000256" key="8">
    <source>
        <dbReference type="RuleBase" id="RU003943"/>
    </source>
</evidence>
<evidence type="ECO:0000256" key="7">
    <source>
        <dbReference type="ARBA" id="ARBA00023136"/>
    </source>
</evidence>
<keyword evidence="4" id="KW-1003">Cell membrane</keyword>
<dbReference type="PANTHER" id="PTHR30477:SF3">
    <property type="entry name" value="METAL TRANSPORT SYSTEM MEMBRANE PROTEIN CT_069-RELATED"/>
    <property type="match status" value="1"/>
</dbReference>
<keyword evidence="3 8" id="KW-0813">Transport</keyword>
<dbReference type="OrthoDB" id="9788905at2"/>
<dbReference type="GO" id="GO:0043190">
    <property type="term" value="C:ATP-binding cassette (ABC) transporter complex"/>
    <property type="evidence" value="ECO:0007669"/>
    <property type="project" value="InterPro"/>
</dbReference>
<evidence type="ECO:0000256" key="6">
    <source>
        <dbReference type="ARBA" id="ARBA00022989"/>
    </source>
</evidence>
<dbReference type="GO" id="GO:0046914">
    <property type="term" value="F:transition metal ion binding"/>
    <property type="evidence" value="ECO:0007669"/>
    <property type="project" value="InterPro"/>
</dbReference>
<feature type="transmembrane region" description="Helical" evidence="9">
    <location>
        <begin position="85"/>
        <end position="105"/>
    </location>
</feature>
<dbReference type="InterPro" id="IPR037294">
    <property type="entry name" value="ABC_BtuC-like"/>
</dbReference>
<feature type="domain" description="Iron dependent repressor metal binding and dimerisation" evidence="10">
    <location>
        <begin position="383"/>
        <end position="443"/>
    </location>
</feature>
<keyword evidence="12" id="KW-1185">Reference proteome</keyword>
<dbReference type="InterPro" id="IPR022689">
    <property type="entry name" value="Iron_dep_repressor"/>
</dbReference>
<comment type="subcellular location">
    <subcellularLocation>
        <location evidence="1 8">Cell membrane</location>
        <topology evidence="1 8">Multi-pass membrane protein</topology>
    </subcellularLocation>
</comment>
<evidence type="ECO:0000256" key="5">
    <source>
        <dbReference type="ARBA" id="ARBA00022692"/>
    </source>
</evidence>
<keyword evidence="5 8" id="KW-0812">Transmembrane</keyword>
<dbReference type="GO" id="GO:0003700">
    <property type="term" value="F:DNA-binding transcription factor activity"/>
    <property type="evidence" value="ECO:0007669"/>
    <property type="project" value="InterPro"/>
</dbReference>
<dbReference type="SUPFAM" id="SSF47979">
    <property type="entry name" value="Iron-dependent repressor protein, dimerization domain"/>
    <property type="match status" value="1"/>
</dbReference>
<feature type="transmembrane region" description="Helical" evidence="9">
    <location>
        <begin position="276"/>
        <end position="300"/>
    </location>
</feature>
<evidence type="ECO:0000256" key="1">
    <source>
        <dbReference type="ARBA" id="ARBA00004651"/>
    </source>
</evidence>
<dbReference type="FunFam" id="1.10.3470.10:FF:000003">
    <property type="entry name" value="Iron ABC transporter permease SitD"/>
    <property type="match status" value="1"/>
</dbReference>
<accession>A0A518C010</accession>
<dbReference type="Pfam" id="PF02742">
    <property type="entry name" value="Fe_dep_repr_C"/>
    <property type="match status" value="1"/>
</dbReference>
<dbReference type="InterPro" id="IPR036388">
    <property type="entry name" value="WH-like_DNA-bd_sf"/>
</dbReference>
<dbReference type="GO" id="GO:0010043">
    <property type="term" value="P:response to zinc ion"/>
    <property type="evidence" value="ECO:0007669"/>
    <property type="project" value="TreeGrafter"/>
</dbReference>
<dbReference type="Pfam" id="PF00950">
    <property type="entry name" value="ABC-3"/>
    <property type="match status" value="1"/>
</dbReference>
<keyword evidence="7 9" id="KW-0472">Membrane</keyword>
<dbReference type="SUPFAM" id="SSF81345">
    <property type="entry name" value="ABC transporter involved in vitamin B12 uptake, BtuC"/>
    <property type="match status" value="1"/>
</dbReference>
<proteinExistence type="inferred from homology"/>
<gene>
    <name evidence="11" type="primary">mntB_1</name>
    <name evidence="11" type="ORF">Pan265_24280</name>
</gene>
<dbReference type="PANTHER" id="PTHR30477">
    <property type="entry name" value="ABC-TRANSPORTER METAL-BINDING PROTEIN"/>
    <property type="match status" value="1"/>
</dbReference>
<feature type="transmembrane region" description="Helical" evidence="9">
    <location>
        <begin position="61"/>
        <end position="79"/>
    </location>
</feature>
<dbReference type="InterPro" id="IPR001626">
    <property type="entry name" value="ABC_TroCD"/>
</dbReference>
<feature type="transmembrane region" description="Helical" evidence="9">
    <location>
        <begin position="28"/>
        <end position="49"/>
    </location>
</feature>
<dbReference type="RefSeq" id="WP_145446733.1">
    <property type="nucleotide sequence ID" value="NZ_CP036280.1"/>
</dbReference>
<evidence type="ECO:0000259" key="10">
    <source>
        <dbReference type="Pfam" id="PF02742"/>
    </source>
</evidence>
<dbReference type="Proteomes" id="UP000320386">
    <property type="component" value="Chromosome"/>
</dbReference>
<dbReference type="KEGG" id="mcad:Pan265_24280"/>
<feature type="transmembrane region" description="Helical" evidence="9">
    <location>
        <begin position="249"/>
        <end position="270"/>
    </location>
</feature>
<organism evidence="11 12">
    <name type="scientific">Mucisphaera calidilacus</name>
    <dbReference type="NCBI Taxonomy" id="2527982"/>
    <lineage>
        <taxon>Bacteria</taxon>
        <taxon>Pseudomonadati</taxon>
        <taxon>Planctomycetota</taxon>
        <taxon>Phycisphaerae</taxon>
        <taxon>Phycisphaerales</taxon>
        <taxon>Phycisphaeraceae</taxon>
        <taxon>Mucisphaera</taxon>
    </lineage>
</organism>
<evidence type="ECO:0000313" key="11">
    <source>
        <dbReference type="EMBL" id="QDU72558.1"/>
    </source>
</evidence>
<reference evidence="11 12" key="1">
    <citation type="submission" date="2019-02" db="EMBL/GenBank/DDBJ databases">
        <title>Deep-cultivation of Planctomycetes and their phenomic and genomic characterization uncovers novel biology.</title>
        <authorList>
            <person name="Wiegand S."/>
            <person name="Jogler M."/>
            <person name="Boedeker C."/>
            <person name="Pinto D."/>
            <person name="Vollmers J."/>
            <person name="Rivas-Marin E."/>
            <person name="Kohn T."/>
            <person name="Peeters S.H."/>
            <person name="Heuer A."/>
            <person name="Rast P."/>
            <person name="Oberbeckmann S."/>
            <person name="Bunk B."/>
            <person name="Jeske O."/>
            <person name="Meyerdierks A."/>
            <person name="Storesund J.E."/>
            <person name="Kallscheuer N."/>
            <person name="Luecker S."/>
            <person name="Lage O.M."/>
            <person name="Pohl T."/>
            <person name="Merkel B.J."/>
            <person name="Hornburger P."/>
            <person name="Mueller R.-W."/>
            <person name="Bruemmer F."/>
            <person name="Labrenz M."/>
            <person name="Spormann A.M."/>
            <person name="Op den Camp H."/>
            <person name="Overmann J."/>
            <person name="Amann R."/>
            <person name="Jetten M.S.M."/>
            <person name="Mascher T."/>
            <person name="Medema M.H."/>
            <person name="Devos D.P."/>
            <person name="Kaster A.-K."/>
            <person name="Ovreas L."/>
            <person name="Rohde M."/>
            <person name="Galperin M.Y."/>
            <person name="Jogler C."/>
        </authorList>
    </citation>
    <scope>NUCLEOTIDE SEQUENCE [LARGE SCALE GENOMIC DNA]</scope>
    <source>
        <strain evidence="11 12">Pan265</strain>
    </source>
</reference>
<evidence type="ECO:0000313" key="12">
    <source>
        <dbReference type="Proteomes" id="UP000320386"/>
    </source>
</evidence>
<dbReference type="SMART" id="SM00529">
    <property type="entry name" value="HTH_DTXR"/>
    <property type="match status" value="1"/>
</dbReference>
<feature type="transmembrane region" description="Helical" evidence="9">
    <location>
        <begin position="117"/>
        <end position="135"/>
    </location>
</feature>
<evidence type="ECO:0000256" key="4">
    <source>
        <dbReference type="ARBA" id="ARBA00022475"/>
    </source>
</evidence>
<dbReference type="EMBL" id="CP036280">
    <property type="protein sequence ID" value="QDU72558.1"/>
    <property type="molecule type" value="Genomic_DNA"/>
</dbReference>
<dbReference type="GO" id="GO:0055085">
    <property type="term" value="P:transmembrane transport"/>
    <property type="evidence" value="ECO:0007669"/>
    <property type="project" value="InterPro"/>
</dbReference>
<evidence type="ECO:0000256" key="9">
    <source>
        <dbReference type="SAM" id="Phobius"/>
    </source>
</evidence>
<dbReference type="InterPro" id="IPR036421">
    <property type="entry name" value="Fe_dep_repressor_sf"/>
</dbReference>
<dbReference type="Gene3D" id="1.10.10.10">
    <property type="entry name" value="Winged helix-like DNA-binding domain superfamily/Winged helix DNA-binding domain"/>
    <property type="match status" value="1"/>
</dbReference>
<evidence type="ECO:0000256" key="2">
    <source>
        <dbReference type="ARBA" id="ARBA00008034"/>
    </source>
</evidence>
<sequence>MLAQLTSELPTLDDALRVLLARDYNTRLVILSTALLGMAAGVTGSFLLLRKRSLMGDALSHATLPGIALAFALAVLAGADGKNLPTLLLGATLTGILGVAAVKLIRQTTRLRDDAAMGIVLSVFFGIGVAILAMVQDLPNTSAAGLESFIYGKTASMVLTDFTLIASAAAAIVAACLMLLKEFTLLAFDENYAATQGWPTHALDALMLALVVLVTVIGLQAVGLILIIALLITPAAAARFWTHDLRHMLLIAAAIGAASGWIGAALSALVPNLPAGAVIVLVTALFFATSMLFGPARGVLTRWLRHHRLQRKIGRQHLLRAAFELLEARRHPESSHIPNTPVRIADLLARRSWTPGKLRGFIRTARAEDHIESVDGRQLRLSEAGFGEAARITRNHRLWELFLIRHADIAPSHVDRDADMVEHVLDPDIVRQLEAELEAADHTLDVPPSPHRLTPGAAP</sequence>